<sequence length="475" mass="52744">MEEEPRSATTLRLSHHLHLVAMPYPGRGHINPMLNLCSLLLSSQPDLLISFVVTEEWLGFLSAELHSPPPPNLRLVAIPQVIPSEIGRAADFAGFYEATNTKLPDPFERLLDRLDPPSTAIIYDTFLTWVVGVGNKRNIPVASLFTESASVYTLLSHVDLLVQHGHFPLDLDLGNSEKRKMKVDYIPGLPPTTIADLPTFFHGAGRELLHRVLEAISNANKAQCLLFTSVHELEEEAIHALKAKLPMPVYPIGPMIPYFNLQSNGICGGITNSDDDNSYFQWLDSQPRESVLYISQGSFLSVSSAQMDEIVAGIKDSGVRFLWVTRGDCSRFRDGIGEFGCLVPWCDQLKVLCHPSVGGFWTHCGWNSTLEGVFAGLPMLTCPIVWDQVPHSKLIVSDWRIGKRVVSNDLKKTLVTRHEIAQVVSEFMDSQSDARKDMAKRVKSLQEIFRKAIANGGSAASNLDDFIRKISECTV</sequence>
<accession>A0A7C9F5G3</accession>
<comment type="similarity">
    <text evidence="1">Belongs to the UDP-glycosyltransferase family.</text>
</comment>
<dbReference type="SUPFAM" id="SSF53756">
    <property type="entry name" value="UDP-Glycosyltransferase/glycogen phosphorylase"/>
    <property type="match status" value="1"/>
</dbReference>
<protein>
    <submittedName>
        <fullName evidence="3">Uncharacterized protein</fullName>
    </submittedName>
</protein>
<evidence type="ECO:0000256" key="1">
    <source>
        <dbReference type="ARBA" id="ARBA00009995"/>
    </source>
</evidence>
<dbReference type="PANTHER" id="PTHR11926:SF774">
    <property type="entry name" value="UDP-GLYCOSYLTRANSFERASE 85A1-RELATED"/>
    <property type="match status" value="1"/>
</dbReference>
<dbReference type="Gene3D" id="3.40.50.2000">
    <property type="entry name" value="Glycogen Phosphorylase B"/>
    <property type="match status" value="2"/>
</dbReference>
<dbReference type="PANTHER" id="PTHR11926">
    <property type="entry name" value="GLUCOSYL/GLUCURONOSYL TRANSFERASES"/>
    <property type="match status" value="1"/>
</dbReference>
<name>A0A7C9F5G3_OPUST</name>
<dbReference type="GO" id="GO:0080043">
    <property type="term" value="F:quercetin 3-O-glucosyltransferase activity"/>
    <property type="evidence" value="ECO:0007669"/>
    <property type="project" value="TreeGrafter"/>
</dbReference>
<dbReference type="FunFam" id="3.40.50.2000:FF:000138">
    <property type="entry name" value="Glycosyltransferase"/>
    <property type="match status" value="1"/>
</dbReference>
<dbReference type="InterPro" id="IPR002213">
    <property type="entry name" value="UDP_glucos_trans"/>
</dbReference>
<evidence type="ECO:0000313" key="3">
    <source>
        <dbReference type="EMBL" id="MBA4677227.1"/>
    </source>
</evidence>
<reference evidence="3" key="2">
    <citation type="submission" date="2020-07" db="EMBL/GenBank/DDBJ databases">
        <authorList>
            <person name="Vera ALvarez R."/>
            <person name="Arias-Moreno D.M."/>
            <person name="Jimenez-Jacinto V."/>
            <person name="Jimenez-Bremont J.F."/>
            <person name="Swaminathan K."/>
            <person name="Moose S.P."/>
            <person name="Guerrero-Gonzalez M.L."/>
            <person name="Marino-Ramirez L."/>
            <person name="Landsman D."/>
            <person name="Rodriguez-Kessler M."/>
            <person name="Delgado-Sanchez P."/>
        </authorList>
    </citation>
    <scope>NUCLEOTIDE SEQUENCE</scope>
    <source>
        <tissue evidence="3">Cladode</tissue>
    </source>
</reference>
<dbReference type="CDD" id="cd03784">
    <property type="entry name" value="GT1_Gtf-like"/>
    <property type="match status" value="1"/>
</dbReference>
<dbReference type="Pfam" id="PF00201">
    <property type="entry name" value="UDPGT"/>
    <property type="match status" value="1"/>
</dbReference>
<organism evidence="3">
    <name type="scientific">Opuntia streptacantha</name>
    <name type="common">Prickly pear cactus</name>
    <name type="synonym">Opuntia cardona</name>
    <dbReference type="NCBI Taxonomy" id="393608"/>
    <lineage>
        <taxon>Eukaryota</taxon>
        <taxon>Viridiplantae</taxon>
        <taxon>Streptophyta</taxon>
        <taxon>Embryophyta</taxon>
        <taxon>Tracheophyta</taxon>
        <taxon>Spermatophyta</taxon>
        <taxon>Magnoliopsida</taxon>
        <taxon>eudicotyledons</taxon>
        <taxon>Gunneridae</taxon>
        <taxon>Pentapetalae</taxon>
        <taxon>Caryophyllales</taxon>
        <taxon>Cactineae</taxon>
        <taxon>Cactaceae</taxon>
        <taxon>Opuntioideae</taxon>
        <taxon>Opuntia</taxon>
    </lineage>
</organism>
<dbReference type="EMBL" id="GISG01274138">
    <property type="protein sequence ID" value="MBA4677227.1"/>
    <property type="molecule type" value="Transcribed_RNA"/>
</dbReference>
<reference evidence="3" key="1">
    <citation type="journal article" date="2013" name="J. Plant Res.">
        <title>Effect of fungi and light on seed germination of three Opuntia species from semiarid lands of central Mexico.</title>
        <authorList>
            <person name="Delgado-Sanchez P."/>
            <person name="Jimenez-Bremont J.F."/>
            <person name="Guerrero-Gonzalez Mde L."/>
            <person name="Flores J."/>
        </authorList>
    </citation>
    <scope>NUCLEOTIDE SEQUENCE</scope>
    <source>
        <tissue evidence="3">Cladode</tissue>
    </source>
</reference>
<proteinExistence type="inferred from homology"/>
<evidence type="ECO:0000256" key="2">
    <source>
        <dbReference type="ARBA" id="ARBA00022679"/>
    </source>
</evidence>
<dbReference type="GO" id="GO:0080044">
    <property type="term" value="F:quercetin 7-O-glucosyltransferase activity"/>
    <property type="evidence" value="ECO:0007669"/>
    <property type="project" value="TreeGrafter"/>
</dbReference>
<keyword evidence="2" id="KW-0808">Transferase</keyword>
<dbReference type="AlphaFoldDB" id="A0A7C9F5G3"/>